<reference evidence="1 2" key="1">
    <citation type="journal article" date="2019" name="Commun. Biol.">
        <title>The bagworm genome reveals a unique fibroin gene that provides high tensile strength.</title>
        <authorList>
            <person name="Kono N."/>
            <person name="Nakamura H."/>
            <person name="Ohtoshi R."/>
            <person name="Tomita M."/>
            <person name="Numata K."/>
            <person name="Arakawa K."/>
        </authorList>
    </citation>
    <scope>NUCLEOTIDE SEQUENCE [LARGE SCALE GENOMIC DNA]</scope>
</reference>
<evidence type="ECO:0000313" key="2">
    <source>
        <dbReference type="Proteomes" id="UP000299102"/>
    </source>
</evidence>
<dbReference type="EMBL" id="BGZK01000116">
    <property type="protein sequence ID" value="GBP20285.1"/>
    <property type="molecule type" value="Genomic_DNA"/>
</dbReference>
<dbReference type="AlphaFoldDB" id="A0A4C1U1Q4"/>
<protein>
    <submittedName>
        <fullName evidence="1">Uncharacterized protein</fullName>
    </submittedName>
</protein>
<proteinExistence type="predicted"/>
<evidence type="ECO:0000313" key="1">
    <source>
        <dbReference type="EMBL" id="GBP20285.1"/>
    </source>
</evidence>
<comment type="caution">
    <text evidence="1">The sequence shown here is derived from an EMBL/GenBank/DDBJ whole genome shotgun (WGS) entry which is preliminary data.</text>
</comment>
<keyword evidence="2" id="KW-1185">Reference proteome</keyword>
<gene>
    <name evidence="1" type="ORF">EVAR_82159_1</name>
</gene>
<organism evidence="1 2">
    <name type="scientific">Eumeta variegata</name>
    <name type="common">Bagworm moth</name>
    <name type="synonym">Eumeta japonica</name>
    <dbReference type="NCBI Taxonomy" id="151549"/>
    <lineage>
        <taxon>Eukaryota</taxon>
        <taxon>Metazoa</taxon>
        <taxon>Ecdysozoa</taxon>
        <taxon>Arthropoda</taxon>
        <taxon>Hexapoda</taxon>
        <taxon>Insecta</taxon>
        <taxon>Pterygota</taxon>
        <taxon>Neoptera</taxon>
        <taxon>Endopterygota</taxon>
        <taxon>Lepidoptera</taxon>
        <taxon>Glossata</taxon>
        <taxon>Ditrysia</taxon>
        <taxon>Tineoidea</taxon>
        <taxon>Psychidae</taxon>
        <taxon>Oiketicinae</taxon>
        <taxon>Eumeta</taxon>
    </lineage>
</organism>
<dbReference type="Proteomes" id="UP000299102">
    <property type="component" value="Unassembled WGS sequence"/>
</dbReference>
<accession>A0A4C1U1Q4</accession>
<name>A0A4C1U1Q4_EUMVA</name>
<sequence length="201" mass="22009">MTPRDRRRGRLAAARTLPPAYVSNVEVAGITTNGACADTHIRRAEIWKDQVCLRKRRPQPSVKPRFCNATVTGAARSRDRLIARVTHHHASECTRIRLYVEYVCSPHTNVGSLPRHKCRLRREESPVHAAAAPAPGALDPLLLIVVGGLGATPPRRADSGGVNDRAHPCGRDIRNEWFSLARIKNSSANAPVVVETSDLSP</sequence>